<feature type="region of interest" description="Disordered" evidence="10">
    <location>
        <begin position="262"/>
        <end position="297"/>
    </location>
</feature>
<dbReference type="Proteomes" id="UP001178461">
    <property type="component" value="Chromosome Z"/>
</dbReference>
<organism evidence="11 12">
    <name type="scientific">Podarcis lilfordi</name>
    <name type="common">Lilford's wall lizard</name>
    <dbReference type="NCBI Taxonomy" id="74358"/>
    <lineage>
        <taxon>Eukaryota</taxon>
        <taxon>Metazoa</taxon>
        <taxon>Chordata</taxon>
        <taxon>Craniata</taxon>
        <taxon>Vertebrata</taxon>
        <taxon>Euteleostomi</taxon>
        <taxon>Lepidosauria</taxon>
        <taxon>Squamata</taxon>
        <taxon>Bifurcata</taxon>
        <taxon>Unidentata</taxon>
        <taxon>Episquamata</taxon>
        <taxon>Laterata</taxon>
        <taxon>Lacertibaenia</taxon>
        <taxon>Lacertidae</taxon>
        <taxon>Podarcis</taxon>
    </lineage>
</organism>
<keyword evidence="4" id="KW-0863">Zinc-finger</keyword>
<evidence type="ECO:0000256" key="1">
    <source>
        <dbReference type="ARBA" id="ARBA00004123"/>
    </source>
</evidence>
<protein>
    <submittedName>
        <fullName evidence="11">Finger 618 isoform X4</fullName>
    </submittedName>
</protein>
<feature type="compositionally biased region" description="Polar residues" evidence="10">
    <location>
        <begin position="172"/>
        <end position="187"/>
    </location>
</feature>
<feature type="region of interest" description="Disordered" evidence="10">
    <location>
        <begin position="529"/>
        <end position="548"/>
    </location>
</feature>
<evidence type="ECO:0000313" key="12">
    <source>
        <dbReference type="Proteomes" id="UP001178461"/>
    </source>
</evidence>
<evidence type="ECO:0000256" key="10">
    <source>
        <dbReference type="SAM" id="MobiDB-lite"/>
    </source>
</evidence>
<evidence type="ECO:0000256" key="5">
    <source>
        <dbReference type="ARBA" id="ARBA00022833"/>
    </source>
</evidence>
<dbReference type="AlphaFoldDB" id="A0AA35LDU5"/>
<dbReference type="GO" id="GO:0003677">
    <property type="term" value="F:DNA binding"/>
    <property type="evidence" value="ECO:0007669"/>
    <property type="project" value="UniProtKB-KW"/>
</dbReference>
<feature type="compositionally biased region" description="Low complexity" evidence="10">
    <location>
        <begin position="630"/>
        <end position="644"/>
    </location>
</feature>
<feature type="compositionally biased region" description="Pro residues" evidence="10">
    <location>
        <begin position="268"/>
        <end position="278"/>
    </location>
</feature>
<keyword evidence="7" id="KW-0238">DNA-binding</keyword>
<feature type="region of interest" description="Disordered" evidence="10">
    <location>
        <begin position="136"/>
        <end position="211"/>
    </location>
</feature>
<keyword evidence="2" id="KW-0479">Metal-binding</keyword>
<sequence length="884" mass="93385">MLIHLRLDYVDKSIGRKRRPKVAEPAEEKQLRNSWEKKKRETAGPAHHPAWDWPKGPPIVAKIGLSEGLPVQSHHEAPLAIPFGCLRQRENHASTLKAHQCRKSIIFPAQIAVEERIKNRGECLSRVRLFSSLNKQPLQGRKRASSGAKRMVPGSSNADFSSTSSSPFIRRTSVSGPGSQTTAQIRSPQPRPPAQDLRHNLGPRTQDLSPASLPPVHLSLCPSEPYTCGACSQFQFYSSLLEPVQSHALSLLLFPSSLFSDNENSLASPPPRSPPPAAPEEKWKPPPTQDPANSALQLPDKERQALAERLLRLACAEPALLPALSGPEFQKLAQSLVDSGARHGAYALADALGNLSALALQQLPRMYNQAKVKVTCALGAARGIGVTCHAHPGGGHVLSAHRVETGRLRSYVLAVREPGASEPVQLWVQNVLSEFVAPETRAAYVSDSAVAPGLGKSGLSLRCAGQRALQARGMPEVAELLATCVDLVGSCSAEVGSRSAGAAPCLDPPADAVCGAKVNPLGSRSADFGNRSADFGNPSAAPAPPCWHSPADALLAAHEWQERGNLGSRSAGAEERREGGNLGSRSAGTPRGSYSAGATALAGGHLGGRSAGSDSAGATAHERQEGGNLGSRSAGKLAGSSSAGAEERREGGNPGSRSAGAAEGGAQLNRALLGNLAALLAPVKQAVAELGAEGRPTLQLVLPTYVRLEKLFTSKAGDAGVVSKLCHLFLEALKENFKLHPAHKAAMFLDPRQKLRPAPTYQHDEIVANVCQLLELADEPDLEPGAAKKMRPAGDVAPPGAEEAEVYAYLREANAAAPTDLFQYWAGASHPRLARLALWLLAVPAVGARVGGARFCEEAQGMRRRRGLGAEEANKLLFLRANAL</sequence>
<keyword evidence="9" id="KW-0539">Nucleus</keyword>
<feature type="compositionally biased region" description="Basic and acidic residues" evidence="10">
    <location>
        <begin position="21"/>
        <end position="42"/>
    </location>
</feature>
<keyword evidence="6" id="KW-0805">Transcription regulation</keyword>
<evidence type="ECO:0000256" key="3">
    <source>
        <dbReference type="ARBA" id="ARBA00022737"/>
    </source>
</evidence>
<evidence type="ECO:0000256" key="4">
    <source>
        <dbReference type="ARBA" id="ARBA00022771"/>
    </source>
</evidence>
<feature type="compositionally biased region" description="Low complexity" evidence="10">
    <location>
        <begin position="155"/>
        <end position="166"/>
    </location>
</feature>
<proteinExistence type="predicted"/>
<keyword evidence="12" id="KW-1185">Reference proteome</keyword>
<dbReference type="PANTHER" id="PTHR24383">
    <property type="entry name" value="ZINC FINGER PROTEIN"/>
    <property type="match status" value="1"/>
</dbReference>
<evidence type="ECO:0000256" key="2">
    <source>
        <dbReference type="ARBA" id="ARBA00022723"/>
    </source>
</evidence>
<evidence type="ECO:0000256" key="7">
    <source>
        <dbReference type="ARBA" id="ARBA00023125"/>
    </source>
</evidence>
<reference evidence="11" key="1">
    <citation type="submission" date="2022-12" db="EMBL/GenBank/DDBJ databases">
        <authorList>
            <person name="Alioto T."/>
            <person name="Alioto T."/>
            <person name="Gomez Garrido J."/>
        </authorList>
    </citation>
    <scope>NUCLEOTIDE SEQUENCE</scope>
</reference>
<keyword evidence="3" id="KW-0677">Repeat</keyword>
<gene>
    <name evidence="11" type="ORF">PODLI_1B000733</name>
</gene>
<feature type="region of interest" description="Disordered" evidence="10">
    <location>
        <begin position="563"/>
        <end position="663"/>
    </location>
</feature>
<dbReference type="PANTHER" id="PTHR24383:SF12">
    <property type="entry name" value="ZINC FINGER PROTEIN 618"/>
    <property type="match status" value="1"/>
</dbReference>
<evidence type="ECO:0000313" key="11">
    <source>
        <dbReference type="EMBL" id="CAI5794541.1"/>
    </source>
</evidence>
<evidence type="ECO:0000256" key="6">
    <source>
        <dbReference type="ARBA" id="ARBA00023015"/>
    </source>
</evidence>
<keyword evidence="5" id="KW-0862">Zinc</keyword>
<dbReference type="InterPro" id="IPR012337">
    <property type="entry name" value="RNaseH-like_sf"/>
</dbReference>
<dbReference type="SUPFAM" id="SSF53098">
    <property type="entry name" value="Ribonuclease H-like"/>
    <property type="match status" value="1"/>
</dbReference>
<keyword evidence="8" id="KW-0804">Transcription</keyword>
<evidence type="ECO:0000256" key="8">
    <source>
        <dbReference type="ARBA" id="ARBA00023163"/>
    </source>
</evidence>
<accession>A0AA35LDU5</accession>
<evidence type="ECO:0000256" key="9">
    <source>
        <dbReference type="ARBA" id="ARBA00023242"/>
    </source>
</evidence>
<dbReference type="GO" id="GO:0005634">
    <property type="term" value="C:nucleus"/>
    <property type="evidence" value="ECO:0007669"/>
    <property type="project" value="UniProtKB-SubCell"/>
</dbReference>
<dbReference type="EMBL" id="OX395140">
    <property type="protein sequence ID" value="CAI5794541.1"/>
    <property type="molecule type" value="Genomic_DNA"/>
</dbReference>
<feature type="region of interest" description="Disordered" evidence="10">
    <location>
        <begin position="16"/>
        <end position="53"/>
    </location>
</feature>
<name>A0AA35LDU5_9SAUR</name>
<dbReference type="GO" id="GO:0008270">
    <property type="term" value="F:zinc ion binding"/>
    <property type="evidence" value="ECO:0007669"/>
    <property type="project" value="UniProtKB-KW"/>
</dbReference>
<comment type="subcellular location">
    <subcellularLocation>
        <location evidence="1">Nucleus</location>
    </subcellularLocation>
</comment>
<dbReference type="SUPFAM" id="SSF140996">
    <property type="entry name" value="Hermes dimerisation domain"/>
    <property type="match status" value="1"/>
</dbReference>